<dbReference type="InterPro" id="IPR029047">
    <property type="entry name" value="HSP70_peptide-bd_sf"/>
</dbReference>
<dbReference type="GO" id="GO:0140662">
    <property type="term" value="F:ATP-dependent protein folding chaperone"/>
    <property type="evidence" value="ECO:0007669"/>
    <property type="project" value="InterPro"/>
</dbReference>
<dbReference type="Gene3D" id="3.30.420.40">
    <property type="match status" value="2"/>
</dbReference>
<sequence length="457" mass="49742">MAAADPDNVVQFVKRHMGEPNWRYDSPAGQSYSPEEISAIILKHLKQDAETNLGKEITDAVITVPAYFDDARRTATKQAGKIAGFNVLRILNEPTAAAISYGLDSQKKGTILVYDLGGGTFDVTLLSVEDLTFEVIGTDGDRNLGGFDFDNALMKLIAAKVSDQGGEGLLDDFQATADLREKAEIAKRALSKFSTTNVFITFKGKNYKIAITREEFEQATQSLLARTRDLVQDVMDEADFDWNDIDYVLLVGGSTRMPMVHRMMEKLTGKEPQSDVNPDEAVAKGAAVQAGLEESKLLEAEGKDPAAEGLPTLGGAVQIQDVASQSLGVLAANDDTDGLHNSIVIPRNSAIPGSYSNVFYTMQDNQECVKVEVTQGDDEDPQFVTIIGTSTLNLPPHPENSPLKITYYYDIDQTVQIEVTDLVTNQSLGSFEIDRVANLGKQEMADSANKLNTLTID</sequence>
<comment type="caution">
    <text evidence="7">The sequence shown here is derived from an EMBL/GenBank/DDBJ whole genome shotgun (WGS) entry which is preliminary data.</text>
</comment>
<dbReference type="Proteomes" id="UP000233731">
    <property type="component" value="Unassembled WGS sequence"/>
</dbReference>
<comment type="similarity">
    <text evidence="1">Belongs to the heat shock protein 70 family.</text>
</comment>
<organism evidence="7 8">
    <name type="scientific">Bifidobacterium asteroides</name>
    <dbReference type="NCBI Taxonomy" id="1684"/>
    <lineage>
        <taxon>Bacteria</taxon>
        <taxon>Bacillati</taxon>
        <taxon>Actinomycetota</taxon>
        <taxon>Actinomycetes</taxon>
        <taxon>Bifidobacteriales</taxon>
        <taxon>Bifidobacteriaceae</taxon>
        <taxon>Bifidobacterium</taxon>
    </lineage>
</organism>
<dbReference type="SUPFAM" id="SSF53067">
    <property type="entry name" value="Actin-like ATPase domain"/>
    <property type="match status" value="2"/>
</dbReference>
<evidence type="ECO:0000313" key="7">
    <source>
        <dbReference type="EMBL" id="PKV09819.1"/>
    </source>
</evidence>
<dbReference type="InterPro" id="IPR013126">
    <property type="entry name" value="Hsp_70_fam"/>
</dbReference>
<dbReference type="InterPro" id="IPR018181">
    <property type="entry name" value="Heat_shock_70_CS"/>
</dbReference>
<dbReference type="Gene3D" id="3.90.640.10">
    <property type="entry name" value="Actin, Chain A, domain 4"/>
    <property type="match status" value="1"/>
</dbReference>
<evidence type="ECO:0000256" key="2">
    <source>
        <dbReference type="ARBA" id="ARBA00022553"/>
    </source>
</evidence>
<dbReference type="FunFam" id="3.90.640.10:FF:000003">
    <property type="entry name" value="Molecular chaperone DnaK"/>
    <property type="match status" value="1"/>
</dbReference>
<dbReference type="PANTHER" id="PTHR19375">
    <property type="entry name" value="HEAT SHOCK PROTEIN 70KDA"/>
    <property type="match status" value="1"/>
</dbReference>
<keyword evidence="6" id="KW-0143">Chaperone</keyword>
<dbReference type="Pfam" id="PF00012">
    <property type="entry name" value="HSP70"/>
    <property type="match status" value="1"/>
</dbReference>
<name>A0A2N3RBG2_9BIFI</name>
<evidence type="ECO:0000256" key="6">
    <source>
        <dbReference type="ARBA" id="ARBA00023186"/>
    </source>
</evidence>
<dbReference type="EMBL" id="PCHJ01000013">
    <property type="protein sequence ID" value="PKV09819.1"/>
    <property type="molecule type" value="Genomic_DNA"/>
</dbReference>
<dbReference type="SUPFAM" id="SSF100920">
    <property type="entry name" value="Heat shock protein 70kD (HSP70), peptide-binding domain"/>
    <property type="match status" value="1"/>
</dbReference>
<protein>
    <submittedName>
        <fullName evidence="7">Molecular chaperone DnaK</fullName>
    </submittedName>
</protein>
<reference evidence="7 8" key="1">
    <citation type="submission" date="2017-10" db="EMBL/GenBank/DDBJ databases">
        <title>Bifidobacterium genomics.</title>
        <authorList>
            <person name="Lugli G.A."/>
            <person name="Milani C."/>
            <person name="Mancabelli L."/>
        </authorList>
    </citation>
    <scope>NUCLEOTIDE SEQUENCE [LARGE SCALE GENOMIC DNA]</scope>
    <source>
        <strain evidence="7 8">1460B</strain>
    </source>
</reference>
<dbReference type="Gene3D" id="2.60.34.10">
    <property type="entry name" value="Substrate Binding Domain Of DNAk, Chain A, domain 1"/>
    <property type="match status" value="1"/>
</dbReference>
<evidence type="ECO:0000256" key="5">
    <source>
        <dbReference type="ARBA" id="ARBA00023016"/>
    </source>
</evidence>
<accession>A0A2N3RBG2</accession>
<evidence type="ECO:0000256" key="4">
    <source>
        <dbReference type="ARBA" id="ARBA00022840"/>
    </source>
</evidence>
<keyword evidence="3" id="KW-0547">Nucleotide-binding</keyword>
<dbReference type="FunFam" id="3.30.420.40:FF:000545">
    <property type="entry name" value="Endoplasmic reticulum chaperone BiP"/>
    <property type="match status" value="1"/>
</dbReference>
<keyword evidence="4" id="KW-0067">ATP-binding</keyword>
<dbReference type="CDD" id="cd24029">
    <property type="entry name" value="ASKHA_NBD_HSP70_DnaK_HscA_HscC"/>
    <property type="match status" value="1"/>
</dbReference>
<keyword evidence="5" id="KW-0346">Stress response</keyword>
<dbReference type="GO" id="GO:0005524">
    <property type="term" value="F:ATP binding"/>
    <property type="evidence" value="ECO:0007669"/>
    <property type="project" value="UniProtKB-KW"/>
</dbReference>
<proteinExistence type="inferred from homology"/>
<dbReference type="PROSITE" id="PS00329">
    <property type="entry name" value="HSP70_2"/>
    <property type="match status" value="1"/>
</dbReference>
<evidence type="ECO:0000256" key="1">
    <source>
        <dbReference type="ARBA" id="ARBA00007381"/>
    </source>
</evidence>
<dbReference type="AlphaFoldDB" id="A0A2N3RBG2"/>
<dbReference type="PROSITE" id="PS01036">
    <property type="entry name" value="HSP70_3"/>
    <property type="match status" value="1"/>
</dbReference>
<keyword evidence="2" id="KW-0597">Phosphoprotein</keyword>
<evidence type="ECO:0000256" key="3">
    <source>
        <dbReference type="ARBA" id="ARBA00022741"/>
    </source>
</evidence>
<dbReference type="InterPro" id="IPR043129">
    <property type="entry name" value="ATPase_NBD"/>
</dbReference>
<gene>
    <name evidence="7" type="ORF">CQR44_0722</name>
</gene>
<evidence type="ECO:0000313" key="8">
    <source>
        <dbReference type="Proteomes" id="UP000233731"/>
    </source>
</evidence>
<dbReference type="PRINTS" id="PR00301">
    <property type="entry name" value="HEATSHOCK70"/>
</dbReference>